<keyword evidence="2" id="KW-1185">Reference proteome</keyword>
<sequence>MEKGKLEKRIATLGELVQEQLESKDDYKLNCQKPDLERPRLKKLFDDSKKFL</sequence>
<dbReference type="EMBL" id="FQXR01000003">
    <property type="protein sequence ID" value="SHH57599.1"/>
    <property type="molecule type" value="Genomic_DNA"/>
</dbReference>
<gene>
    <name evidence="1" type="ORF">SAMN02745180_00516</name>
</gene>
<proteinExistence type="predicted"/>
<organism evidence="1 2">
    <name type="scientific">Sporanaerobacter acetigenes DSM 13106</name>
    <dbReference type="NCBI Taxonomy" id="1123281"/>
    <lineage>
        <taxon>Bacteria</taxon>
        <taxon>Bacillati</taxon>
        <taxon>Bacillota</taxon>
        <taxon>Tissierellia</taxon>
        <taxon>Tissierellales</taxon>
        <taxon>Sporanaerobacteraceae</taxon>
        <taxon>Sporanaerobacter</taxon>
    </lineage>
</organism>
<name>A0A1M5U3R5_9FIRM</name>
<reference evidence="1 2" key="1">
    <citation type="submission" date="2016-11" db="EMBL/GenBank/DDBJ databases">
        <authorList>
            <person name="Jaros S."/>
            <person name="Januszkiewicz K."/>
            <person name="Wedrychowicz H."/>
        </authorList>
    </citation>
    <scope>NUCLEOTIDE SEQUENCE [LARGE SCALE GENOMIC DNA]</scope>
    <source>
        <strain evidence="1 2">DSM 13106</strain>
    </source>
</reference>
<dbReference type="RefSeq" id="WP_159429085.1">
    <property type="nucleotide sequence ID" value="NZ_FQXR01000003.1"/>
</dbReference>
<dbReference type="AlphaFoldDB" id="A0A1M5U3R5"/>
<evidence type="ECO:0000313" key="1">
    <source>
        <dbReference type="EMBL" id="SHH57599.1"/>
    </source>
</evidence>
<accession>A0A1M5U3R5</accession>
<dbReference type="Proteomes" id="UP000184389">
    <property type="component" value="Unassembled WGS sequence"/>
</dbReference>
<protein>
    <submittedName>
        <fullName evidence="1">Uncharacterized protein</fullName>
    </submittedName>
</protein>
<dbReference type="STRING" id="1123281.SAMN02745180_00516"/>
<evidence type="ECO:0000313" key="2">
    <source>
        <dbReference type="Proteomes" id="UP000184389"/>
    </source>
</evidence>